<keyword evidence="10 13" id="KW-0811">Translocation</keyword>
<evidence type="ECO:0000256" key="3">
    <source>
        <dbReference type="ARBA" id="ARBA00022448"/>
    </source>
</evidence>
<comment type="similarity">
    <text evidence="2 13 14">Belongs to the SecA family.</text>
</comment>
<dbReference type="EMBL" id="JAAORC010000002">
    <property type="protein sequence ID" value="MBO8223682.1"/>
    <property type="molecule type" value="Genomic_DNA"/>
</dbReference>
<dbReference type="Gene3D" id="3.90.1440.10">
    <property type="entry name" value="SecA, preprotein cross-linking domain"/>
    <property type="match status" value="1"/>
</dbReference>
<evidence type="ECO:0000256" key="6">
    <source>
        <dbReference type="ARBA" id="ARBA00022741"/>
    </source>
</evidence>
<dbReference type="PRINTS" id="PR00906">
    <property type="entry name" value="SECA"/>
</dbReference>
<dbReference type="PROSITE" id="PS51196">
    <property type="entry name" value="SECA_MOTOR_DEAD"/>
    <property type="match status" value="1"/>
</dbReference>
<comment type="caution">
    <text evidence="18">The sequence shown here is derived from an EMBL/GenBank/DDBJ whole genome shotgun (WGS) entry which is preliminary data.</text>
</comment>
<dbReference type="GO" id="GO:0065002">
    <property type="term" value="P:intracellular protein transmembrane transport"/>
    <property type="evidence" value="ECO:0007669"/>
    <property type="project" value="UniProtKB-UniRule"/>
</dbReference>
<evidence type="ECO:0000256" key="14">
    <source>
        <dbReference type="RuleBase" id="RU003874"/>
    </source>
</evidence>
<comment type="subcellular location">
    <subcellularLocation>
        <location evidence="13">Cell inner membrane</location>
        <topology evidence="13">Peripheral membrane protein</topology>
        <orientation evidence="13">Cytoplasmic side</orientation>
    </subcellularLocation>
    <subcellularLocation>
        <location evidence="13">Cellular thylakoid membrane</location>
        <topology evidence="13">Peripheral membrane protein</topology>
        <orientation evidence="13">Cytoplasmic side</orientation>
    </subcellularLocation>
    <subcellularLocation>
        <location evidence="13">Cytoplasm</location>
    </subcellularLocation>
    <subcellularLocation>
        <location evidence="1">Membrane</location>
        <topology evidence="1">Peripheral membrane protein</topology>
    </subcellularLocation>
</comment>
<evidence type="ECO:0000256" key="7">
    <source>
        <dbReference type="ARBA" id="ARBA00022840"/>
    </source>
</evidence>
<name>A0A8I2BH61_PROMR</name>
<dbReference type="GO" id="GO:0005829">
    <property type="term" value="C:cytosol"/>
    <property type="evidence" value="ECO:0007669"/>
    <property type="project" value="TreeGrafter"/>
</dbReference>
<dbReference type="Proteomes" id="UP000666562">
    <property type="component" value="Unassembled WGS sequence"/>
</dbReference>
<keyword evidence="7 13" id="KW-0067">ATP-binding</keyword>
<dbReference type="InterPro" id="IPR020937">
    <property type="entry name" value="SecA_CS"/>
</dbReference>
<keyword evidence="11 13" id="KW-0793">Thylakoid</keyword>
<dbReference type="InterPro" id="IPR011116">
    <property type="entry name" value="SecA_Wing/Scaffold"/>
</dbReference>
<feature type="binding site" evidence="13">
    <location>
        <position position="85"/>
    </location>
    <ligand>
        <name>ATP</name>
        <dbReference type="ChEBI" id="CHEBI:30616"/>
    </ligand>
</feature>
<evidence type="ECO:0000256" key="10">
    <source>
        <dbReference type="ARBA" id="ARBA00023010"/>
    </source>
</evidence>
<evidence type="ECO:0000256" key="11">
    <source>
        <dbReference type="ARBA" id="ARBA00023078"/>
    </source>
</evidence>
<dbReference type="FunFam" id="3.40.50.300:FF:000429">
    <property type="entry name" value="Preprotein translocase subunit SecA"/>
    <property type="match status" value="1"/>
</dbReference>
<dbReference type="InterPro" id="IPR036266">
    <property type="entry name" value="SecA_Wing/Scaffold_sf"/>
</dbReference>
<evidence type="ECO:0000256" key="1">
    <source>
        <dbReference type="ARBA" id="ARBA00004170"/>
    </source>
</evidence>
<keyword evidence="12 13" id="KW-0472">Membrane</keyword>
<evidence type="ECO:0000256" key="12">
    <source>
        <dbReference type="ARBA" id="ARBA00023136"/>
    </source>
</evidence>
<dbReference type="Gene3D" id="3.40.50.300">
    <property type="entry name" value="P-loop containing nucleotide triphosphate hydrolases"/>
    <property type="match status" value="2"/>
</dbReference>
<dbReference type="SUPFAM" id="SSF81886">
    <property type="entry name" value="Helical scaffold and wing domains of SecA"/>
    <property type="match status" value="1"/>
</dbReference>
<dbReference type="EC" id="7.4.2.8" evidence="13"/>
<dbReference type="InterPro" id="IPR027417">
    <property type="entry name" value="P-loop_NTPase"/>
</dbReference>
<dbReference type="FunFam" id="1.10.3060.10:FF:000003">
    <property type="entry name" value="Protein translocase subunit SecA"/>
    <property type="match status" value="1"/>
</dbReference>
<accession>A0A8I2BH61</accession>
<evidence type="ECO:0000256" key="8">
    <source>
        <dbReference type="ARBA" id="ARBA00022927"/>
    </source>
</evidence>
<keyword evidence="13" id="KW-0963">Cytoplasm</keyword>
<sequence>MGDPNTRKLKRYQPIVEEINFLEEEISQLTDDELRKETQNLKSNISAELDFKKQKELLEEFLPKAFAIVREASKRVLDMRHFDVQLIGGMVLNDRQIAEMKTGEGKTLVATLPCYLNALTGKGVHVVTVNDYLARRDAEWMGQVHRFLGLSVGLIQQDMNPVERKKNYDCDITYATNSELGFDYLRDNMATDISEVVQRKFNYCVIDEVDSILIDEARTPLIISGQVERPQEKYQKAAELSKALVKAKELSKDGIDPEGDYEVDEKQRSCILTDQGFAKCEDYLGVNDLYNPQDPWAHYITNALKAKELFIKDVNYIIKNDEAVIVDEFTGRVMPGRRWSDGQHQAIEAKESLKIQPETQTLASITYQNFFLLYPGLAGMTGTAKTEEVEFEKTYKLESTVIPTNQIRKRQDWSDQVFKTEIGKWKAVAKETIKIHRDGRPILVGTTSVEKSELLSSLLSAENIPHNLLNAKPENVEREAEIVAQAGRAGAVTIATNMAGRGTDIILGGNSDYMARLKLKELLIPLLVKPDNEHKPPIPKQRNSKSKGGFSTKAGSNLKKNISNSSTSLFPCKLDEAIEKKLSLLSDQLVKNWGDRQLSVLELDDRIATAAEKAPTDDNLIKLLRESLSDVKKEYEKVLIHEEEKVREAGGLHVIGTERHESRRVDNQLRGRAGRQGDLGSTRFFLSLDDNLLRIFGGDRVANLMNAFRVDEDMPIESRMLTRSLESAQKKVETYYYDIRKQVFEYDEVMNNQRKAVYGERLRVLKGIDLKRQVIGYGERTMIEIVDAYINPDLPPEEWNIDQLISKVKEFIYLLDDLKSDDINLLSIEELKNYLQEQLRIAYDLKESQIEKIRRGLMREAERFFILQQIDNLWREHLQAMDSLRESVGLRGYGQKDPLIEYKNEGYDMFLEMMTNMRRNVIYSMFMFQPKTDVNEKK</sequence>
<evidence type="ECO:0000256" key="13">
    <source>
        <dbReference type="HAMAP-Rule" id="MF_01382"/>
    </source>
</evidence>
<comment type="catalytic activity">
    <reaction evidence="13">
        <text>ATP + H2O + cellular proteinSide 1 = ADP + phosphate + cellular proteinSide 2.</text>
        <dbReference type="EC" id="7.4.2.8"/>
    </reaction>
</comment>
<keyword evidence="6 13" id="KW-0547">Nucleotide-binding</keyword>
<dbReference type="Pfam" id="PF07517">
    <property type="entry name" value="SecA_DEAD"/>
    <property type="match status" value="1"/>
</dbReference>
<dbReference type="InterPro" id="IPR011115">
    <property type="entry name" value="SecA_DEAD"/>
</dbReference>
<dbReference type="PANTHER" id="PTHR30612">
    <property type="entry name" value="SECA INNER MEMBRANE COMPONENT OF SEC PROTEIN SECRETION SYSTEM"/>
    <property type="match status" value="1"/>
</dbReference>
<keyword evidence="8 13" id="KW-0653">Protein transport</keyword>
<dbReference type="GO" id="GO:0008564">
    <property type="term" value="F:protein-exporting ATPase activity"/>
    <property type="evidence" value="ECO:0007669"/>
    <property type="project" value="UniProtKB-EC"/>
</dbReference>
<dbReference type="PANTHER" id="PTHR30612:SF0">
    <property type="entry name" value="CHLOROPLAST PROTEIN-TRANSPORTING ATPASE"/>
    <property type="match status" value="1"/>
</dbReference>
<comment type="subunit">
    <text evidence="13">Monomer and homodimer. Part of the essential Sec protein translocation apparatus which comprises SecA, SecYEG and auxiliary proteins SecDF. Other proteins may also be involved.</text>
</comment>
<dbReference type="NCBIfam" id="TIGR00963">
    <property type="entry name" value="secA"/>
    <property type="match status" value="1"/>
</dbReference>
<protein>
    <recommendedName>
        <fullName evidence="13 14">Protein translocase subunit SecA</fullName>
        <ecNumber evidence="13">7.4.2.8</ecNumber>
    </recommendedName>
</protein>
<dbReference type="GO" id="GO:0043952">
    <property type="term" value="P:protein transport by the Sec complex"/>
    <property type="evidence" value="ECO:0007669"/>
    <property type="project" value="TreeGrafter"/>
</dbReference>
<feature type="binding site" evidence="13">
    <location>
        <begin position="103"/>
        <end position="107"/>
    </location>
    <ligand>
        <name>ATP</name>
        <dbReference type="ChEBI" id="CHEBI:30616"/>
    </ligand>
</feature>
<evidence type="ECO:0000256" key="4">
    <source>
        <dbReference type="ARBA" id="ARBA00022475"/>
    </source>
</evidence>
<organism evidence="18 19">
    <name type="scientific">Prochlorococcus marinus str. XMU1401</name>
    <dbReference type="NCBI Taxonomy" id="2052594"/>
    <lineage>
        <taxon>Bacteria</taxon>
        <taxon>Bacillati</taxon>
        <taxon>Cyanobacteriota</taxon>
        <taxon>Cyanophyceae</taxon>
        <taxon>Synechococcales</taxon>
        <taxon>Prochlorococcaceae</taxon>
        <taxon>Prochlorococcus</taxon>
    </lineage>
</organism>
<keyword evidence="5" id="KW-0997">Cell inner membrane</keyword>
<dbReference type="GO" id="GO:0017038">
    <property type="term" value="P:protein import"/>
    <property type="evidence" value="ECO:0007669"/>
    <property type="project" value="InterPro"/>
</dbReference>
<evidence type="ECO:0000256" key="2">
    <source>
        <dbReference type="ARBA" id="ARBA00007650"/>
    </source>
</evidence>
<dbReference type="CDD" id="cd17928">
    <property type="entry name" value="DEXDc_SecA"/>
    <property type="match status" value="1"/>
</dbReference>
<gene>
    <name evidence="13 18" type="primary">secA</name>
    <name evidence="18" type="ORF">HA142_09190</name>
</gene>
<feature type="domain" description="Helicase ATP-binding" evidence="16">
    <location>
        <begin position="87"/>
        <end position="245"/>
    </location>
</feature>
<dbReference type="Pfam" id="PF01043">
    <property type="entry name" value="SecA_PP_bind"/>
    <property type="match status" value="1"/>
</dbReference>
<evidence type="ECO:0000259" key="16">
    <source>
        <dbReference type="PROSITE" id="PS51192"/>
    </source>
</evidence>
<dbReference type="GO" id="GO:0005524">
    <property type="term" value="F:ATP binding"/>
    <property type="evidence" value="ECO:0007669"/>
    <property type="project" value="UniProtKB-UniRule"/>
</dbReference>
<dbReference type="GO" id="GO:0031522">
    <property type="term" value="C:cell envelope Sec protein transport complex"/>
    <property type="evidence" value="ECO:0007669"/>
    <property type="project" value="TreeGrafter"/>
</dbReference>
<dbReference type="Gene3D" id="1.10.3060.10">
    <property type="entry name" value="Helical scaffold and wing domains of SecA"/>
    <property type="match status" value="1"/>
</dbReference>
<dbReference type="SUPFAM" id="SSF81767">
    <property type="entry name" value="Pre-protein crosslinking domain of SecA"/>
    <property type="match status" value="1"/>
</dbReference>
<dbReference type="InterPro" id="IPR014018">
    <property type="entry name" value="SecA_motor_DEAD"/>
</dbReference>
<dbReference type="SMART" id="SM00957">
    <property type="entry name" value="SecA_DEAD"/>
    <property type="match status" value="1"/>
</dbReference>
<dbReference type="InterPro" id="IPR000185">
    <property type="entry name" value="SecA"/>
</dbReference>
<evidence type="ECO:0000259" key="17">
    <source>
        <dbReference type="PROSITE" id="PS51196"/>
    </source>
</evidence>
<proteinExistence type="inferred from homology"/>
<dbReference type="Pfam" id="PF21090">
    <property type="entry name" value="P-loop_SecA"/>
    <property type="match status" value="1"/>
</dbReference>
<dbReference type="GO" id="GO:0006605">
    <property type="term" value="P:protein targeting"/>
    <property type="evidence" value="ECO:0007669"/>
    <property type="project" value="UniProtKB-UniRule"/>
</dbReference>
<dbReference type="GO" id="GO:0031676">
    <property type="term" value="C:plasma membrane-derived thylakoid membrane"/>
    <property type="evidence" value="ECO:0007669"/>
    <property type="project" value="UniProtKB-SubCell"/>
</dbReference>
<evidence type="ECO:0000256" key="5">
    <source>
        <dbReference type="ARBA" id="ARBA00022519"/>
    </source>
</evidence>
<dbReference type="FunFam" id="3.90.1440.10:FF:000003">
    <property type="entry name" value="Preprotein translocase SecA subunit"/>
    <property type="match status" value="1"/>
</dbReference>
<dbReference type="CDD" id="cd18803">
    <property type="entry name" value="SF2_C_secA"/>
    <property type="match status" value="1"/>
</dbReference>
<evidence type="ECO:0000313" key="19">
    <source>
        <dbReference type="Proteomes" id="UP000666562"/>
    </source>
</evidence>
<dbReference type="PROSITE" id="PS01312">
    <property type="entry name" value="SECA"/>
    <property type="match status" value="1"/>
</dbReference>
<keyword evidence="9 13" id="KW-1278">Translocase</keyword>
<evidence type="ECO:0000313" key="18">
    <source>
        <dbReference type="EMBL" id="MBO8223682.1"/>
    </source>
</evidence>
<evidence type="ECO:0000256" key="9">
    <source>
        <dbReference type="ARBA" id="ARBA00022967"/>
    </source>
</evidence>
<comment type="function">
    <text evidence="13">Part of the Sec protein translocase complex. Interacts with the SecYEG preprotein conducting channel. Has a central role in coupling the hydrolysis of ATP to the transfer of proteins into and across the cell membrane, serving as an ATP-driven molecular motor driving the stepwise translocation of polypeptide chains across the membrane.</text>
</comment>
<dbReference type="PROSITE" id="PS51192">
    <property type="entry name" value="HELICASE_ATP_BIND_1"/>
    <property type="match status" value="1"/>
</dbReference>
<dbReference type="AlphaFoldDB" id="A0A8I2BH61"/>
<dbReference type="InterPro" id="IPR014001">
    <property type="entry name" value="Helicase_ATP-bd"/>
</dbReference>
<dbReference type="InterPro" id="IPR044722">
    <property type="entry name" value="SecA_SF2_C"/>
</dbReference>
<dbReference type="HAMAP" id="MF_01382">
    <property type="entry name" value="SecA"/>
    <property type="match status" value="1"/>
</dbReference>
<reference evidence="18" key="1">
    <citation type="submission" date="2020-03" db="EMBL/GenBank/DDBJ databases">
        <title>Genome differentiation and subclade ecological adaptation of Prochlorococcus HLII clade in the global ocean.</title>
        <authorList>
            <person name="Yan W."/>
            <person name="Fen X."/>
            <person name="Zhang W."/>
        </authorList>
    </citation>
    <scope>NUCLEOTIDE SEQUENCE</scope>
    <source>
        <strain evidence="18">XMU1401</strain>
    </source>
</reference>
<dbReference type="InterPro" id="IPR036670">
    <property type="entry name" value="SecA_X-link_sf"/>
</dbReference>
<feature type="domain" description="SecA family profile" evidence="17">
    <location>
        <begin position="1"/>
        <end position="717"/>
    </location>
</feature>
<keyword evidence="4" id="KW-1003">Cell membrane</keyword>
<dbReference type="Pfam" id="PF07516">
    <property type="entry name" value="SecA_SW"/>
    <property type="match status" value="1"/>
</dbReference>
<dbReference type="InterPro" id="IPR011130">
    <property type="entry name" value="SecA_preprotein_X-link_dom"/>
</dbReference>
<dbReference type="SUPFAM" id="SSF52540">
    <property type="entry name" value="P-loop containing nucleoside triphosphate hydrolases"/>
    <property type="match status" value="2"/>
</dbReference>
<comment type="function">
    <text evidence="13">Probably participates in protein translocation into and across both the cytoplasmic and thylakoid membranes in cyanobacterial cells.</text>
</comment>
<feature type="region of interest" description="Disordered" evidence="15">
    <location>
        <begin position="531"/>
        <end position="557"/>
    </location>
</feature>
<keyword evidence="3 13" id="KW-0813">Transport</keyword>
<feature type="binding site" evidence="13">
    <location>
        <position position="504"/>
    </location>
    <ligand>
        <name>ATP</name>
        <dbReference type="ChEBI" id="CHEBI:30616"/>
    </ligand>
</feature>
<dbReference type="SMART" id="SM00958">
    <property type="entry name" value="SecA_PP_bind"/>
    <property type="match status" value="1"/>
</dbReference>
<evidence type="ECO:0000256" key="15">
    <source>
        <dbReference type="SAM" id="MobiDB-lite"/>
    </source>
</evidence>